<dbReference type="AlphaFoldDB" id="A0A1X7DJ75"/>
<accession>A0A1X7DJ75</accession>
<name>A0A1X7DJ75_9BACT</name>
<dbReference type="RefSeq" id="WP_085101632.1">
    <property type="nucleotide sequence ID" value="NZ_FWZU01000003.1"/>
</dbReference>
<dbReference type="EMBL" id="FWZU01000003">
    <property type="protein sequence ID" value="SMF15918.1"/>
    <property type="molecule type" value="Genomic_DNA"/>
</dbReference>
<dbReference type="OrthoDB" id="5470010at2"/>
<gene>
    <name evidence="1" type="ORF">SAMN06295933_1936</name>
</gene>
<dbReference type="Proteomes" id="UP000192906">
    <property type="component" value="Unassembled WGS sequence"/>
</dbReference>
<evidence type="ECO:0000313" key="2">
    <source>
        <dbReference type="Proteomes" id="UP000192906"/>
    </source>
</evidence>
<sequence length="248" mass="28681">MNEQKDFDILEMPAEGLAAYWLSIKKLIDVKRSKKVLDDEIKYTREPFIKYLLETAFSELDEATVRRLAQAKSDTISDEYSRKLSSMCIALLAMSSQENPRISFVRMAAQYPTALISEKKAFTLAHGLIDGMNEKDSDQSVLLEFDHKLQGDRLLVKMLFHVILSRKEGKQQLEQLIPHIKTPFYANGMTQVIDGFEHRILKLNLTVQSKEILKYSNRKMQMATEMCIAIRNKLNYDDIFRIAKAYMS</sequence>
<evidence type="ECO:0000313" key="1">
    <source>
        <dbReference type="EMBL" id="SMF15918.1"/>
    </source>
</evidence>
<keyword evidence="2" id="KW-1185">Reference proteome</keyword>
<reference evidence="2" key="1">
    <citation type="submission" date="2017-04" db="EMBL/GenBank/DDBJ databases">
        <authorList>
            <person name="Varghese N."/>
            <person name="Submissions S."/>
        </authorList>
    </citation>
    <scope>NUCLEOTIDE SEQUENCE [LARGE SCALE GENOMIC DNA]</scope>
    <source>
        <strain evidence="2">K3S</strain>
    </source>
</reference>
<protein>
    <submittedName>
        <fullName evidence="1">Uncharacterized protein</fullName>
    </submittedName>
</protein>
<organism evidence="1 2">
    <name type="scientific">Desulfovibrio gilichinskyi</name>
    <dbReference type="NCBI Taxonomy" id="1519643"/>
    <lineage>
        <taxon>Bacteria</taxon>
        <taxon>Pseudomonadati</taxon>
        <taxon>Thermodesulfobacteriota</taxon>
        <taxon>Desulfovibrionia</taxon>
        <taxon>Desulfovibrionales</taxon>
        <taxon>Desulfovibrionaceae</taxon>
        <taxon>Desulfovibrio</taxon>
    </lineage>
</organism>
<proteinExistence type="predicted"/>